<protein>
    <submittedName>
        <fullName evidence="2">Uncharacterized protein</fullName>
    </submittedName>
</protein>
<accession>A0AAE0HPL1</accession>
<sequence>MSRKRGEGASRPNSWCCRSTILRPGEVSGPSFEGTGGGMGGWRPWKSKAVSSKRRPPTTTVSCVWQDRNSLPTCLIRTGRGRKVGALGRPSSVLDRQKFQLLRRSRAGEGGETFWSLTTRGVSAWFPPTTRLAPDNSSRRSQVLGLNRGHGYPVLSVTNEGIDPPGFILGCGPRGHSAIYQDGDGRAYPVLGNQSLHTDGC</sequence>
<evidence type="ECO:0000313" key="2">
    <source>
        <dbReference type="EMBL" id="KAK3300403.1"/>
    </source>
</evidence>
<gene>
    <name evidence="2" type="ORF">B0H64DRAFT_14794</name>
</gene>
<feature type="region of interest" description="Disordered" evidence="1">
    <location>
        <begin position="27"/>
        <end position="59"/>
    </location>
</feature>
<reference evidence="2" key="2">
    <citation type="submission" date="2023-06" db="EMBL/GenBank/DDBJ databases">
        <authorList>
            <consortium name="Lawrence Berkeley National Laboratory"/>
            <person name="Haridas S."/>
            <person name="Hensen N."/>
            <person name="Bonometti L."/>
            <person name="Westerberg I."/>
            <person name="Brannstrom I.O."/>
            <person name="Guillou S."/>
            <person name="Cros-Aarteil S."/>
            <person name="Calhoun S."/>
            <person name="Kuo A."/>
            <person name="Mondo S."/>
            <person name="Pangilinan J."/>
            <person name="Riley R."/>
            <person name="Labutti K."/>
            <person name="Andreopoulos B."/>
            <person name="Lipzen A."/>
            <person name="Chen C."/>
            <person name="Yanf M."/>
            <person name="Daum C."/>
            <person name="Ng V."/>
            <person name="Clum A."/>
            <person name="Steindorff A."/>
            <person name="Ohm R."/>
            <person name="Martin F."/>
            <person name="Silar P."/>
            <person name="Natvig D."/>
            <person name="Lalanne C."/>
            <person name="Gautier V."/>
            <person name="Ament-Velasquez S.L."/>
            <person name="Kruys A."/>
            <person name="Hutchinson M.I."/>
            <person name="Powell A.J."/>
            <person name="Barry K."/>
            <person name="Miller A.N."/>
            <person name="Grigoriev I.V."/>
            <person name="Debuchy R."/>
            <person name="Gladieux P."/>
            <person name="Thoren M.H."/>
            <person name="Johannesson H."/>
        </authorList>
    </citation>
    <scope>NUCLEOTIDE SEQUENCE</scope>
    <source>
        <strain evidence="2">CBS 168.71</strain>
    </source>
</reference>
<dbReference type="Proteomes" id="UP001278766">
    <property type="component" value="Unassembled WGS sequence"/>
</dbReference>
<dbReference type="RefSeq" id="XP_062663917.1">
    <property type="nucleotide sequence ID" value="XM_062798382.1"/>
</dbReference>
<dbReference type="AlphaFoldDB" id="A0AAE0HPL1"/>
<evidence type="ECO:0000256" key="1">
    <source>
        <dbReference type="SAM" id="MobiDB-lite"/>
    </source>
</evidence>
<name>A0AAE0HPL1_9PEZI</name>
<comment type="caution">
    <text evidence="2">The sequence shown here is derived from an EMBL/GenBank/DDBJ whole genome shotgun (WGS) entry which is preliminary data.</text>
</comment>
<keyword evidence="3" id="KW-1185">Reference proteome</keyword>
<dbReference type="EMBL" id="JAUEPN010000001">
    <property type="protein sequence ID" value="KAK3300403.1"/>
    <property type="molecule type" value="Genomic_DNA"/>
</dbReference>
<organism evidence="2 3">
    <name type="scientific">Chaetomium fimeti</name>
    <dbReference type="NCBI Taxonomy" id="1854472"/>
    <lineage>
        <taxon>Eukaryota</taxon>
        <taxon>Fungi</taxon>
        <taxon>Dikarya</taxon>
        <taxon>Ascomycota</taxon>
        <taxon>Pezizomycotina</taxon>
        <taxon>Sordariomycetes</taxon>
        <taxon>Sordariomycetidae</taxon>
        <taxon>Sordariales</taxon>
        <taxon>Chaetomiaceae</taxon>
        <taxon>Chaetomium</taxon>
    </lineage>
</organism>
<reference evidence="2" key="1">
    <citation type="journal article" date="2023" name="Mol. Phylogenet. Evol.">
        <title>Genome-scale phylogeny and comparative genomics of the fungal order Sordariales.</title>
        <authorList>
            <person name="Hensen N."/>
            <person name="Bonometti L."/>
            <person name="Westerberg I."/>
            <person name="Brannstrom I.O."/>
            <person name="Guillou S."/>
            <person name="Cros-Aarteil S."/>
            <person name="Calhoun S."/>
            <person name="Haridas S."/>
            <person name="Kuo A."/>
            <person name="Mondo S."/>
            <person name="Pangilinan J."/>
            <person name="Riley R."/>
            <person name="LaButti K."/>
            <person name="Andreopoulos B."/>
            <person name="Lipzen A."/>
            <person name="Chen C."/>
            <person name="Yan M."/>
            <person name="Daum C."/>
            <person name="Ng V."/>
            <person name="Clum A."/>
            <person name="Steindorff A."/>
            <person name="Ohm R.A."/>
            <person name="Martin F."/>
            <person name="Silar P."/>
            <person name="Natvig D.O."/>
            <person name="Lalanne C."/>
            <person name="Gautier V."/>
            <person name="Ament-Velasquez S.L."/>
            <person name="Kruys A."/>
            <person name="Hutchinson M.I."/>
            <person name="Powell A.J."/>
            <person name="Barry K."/>
            <person name="Miller A.N."/>
            <person name="Grigoriev I.V."/>
            <person name="Debuchy R."/>
            <person name="Gladieux P."/>
            <person name="Hiltunen Thoren M."/>
            <person name="Johannesson H."/>
        </authorList>
    </citation>
    <scope>NUCLEOTIDE SEQUENCE</scope>
    <source>
        <strain evidence="2">CBS 168.71</strain>
    </source>
</reference>
<proteinExistence type="predicted"/>
<evidence type="ECO:0000313" key="3">
    <source>
        <dbReference type="Proteomes" id="UP001278766"/>
    </source>
</evidence>
<dbReference type="GeneID" id="87835330"/>